<feature type="domain" description="DUF1980" evidence="1">
    <location>
        <begin position="2"/>
        <end position="38"/>
    </location>
</feature>
<reference evidence="2 3" key="1">
    <citation type="submission" date="2021-03" db="EMBL/GenBank/DDBJ databases">
        <title>Antimicrobial resistance genes in bacteria isolated from Japanese honey, and their potential for conferring macrolide and lincosamide resistance in the American foulbrood pathogen Paenibacillus larvae.</title>
        <authorList>
            <person name="Okamoto M."/>
            <person name="Kumagai M."/>
            <person name="Kanamori H."/>
            <person name="Takamatsu D."/>
        </authorList>
    </citation>
    <scope>NUCLEOTIDE SEQUENCE [LARGE SCALE GENOMIC DNA]</scope>
    <source>
        <strain evidence="2 3">J6TS1</strain>
    </source>
</reference>
<dbReference type="EMBL" id="BORJ01000001">
    <property type="protein sequence ID" value="GIN94996.1"/>
    <property type="molecule type" value="Genomic_DNA"/>
</dbReference>
<gene>
    <name evidence="2" type="ORF">J6TS1_08660</name>
</gene>
<protein>
    <recommendedName>
        <fullName evidence="1">DUF1980 domain-containing protein</fullName>
    </recommendedName>
</protein>
<dbReference type="InterPro" id="IPR048447">
    <property type="entry name" value="DUF1980_C"/>
</dbReference>
<dbReference type="Pfam" id="PF21537">
    <property type="entry name" value="DUF1980_C"/>
    <property type="match status" value="1"/>
</dbReference>
<dbReference type="RefSeq" id="WP_185830814.1">
    <property type="nucleotide sequence ID" value="NZ_BORJ01000001.1"/>
</dbReference>
<evidence type="ECO:0000313" key="3">
    <source>
        <dbReference type="Proteomes" id="UP000680670"/>
    </source>
</evidence>
<sequence>MKVTGTLSTPHLQDRELPYLQISHLEKVEQPENPYVYEILKLLVE</sequence>
<name>A0ABQ4KSJ4_SIMTE</name>
<evidence type="ECO:0000259" key="1">
    <source>
        <dbReference type="Pfam" id="PF21537"/>
    </source>
</evidence>
<proteinExistence type="predicted"/>
<keyword evidence="3" id="KW-1185">Reference proteome</keyword>
<evidence type="ECO:0000313" key="2">
    <source>
        <dbReference type="EMBL" id="GIN94996.1"/>
    </source>
</evidence>
<accession>A0ABQ4KSJ4</accession>
<dbReference type="Proteomes" id="UP000680670">
    <property type="component" value="Unassembled WGS sequence"/>
</dbReference>
<comment type="caution">
    <text evidence="2">The sequence shown here is derived from an EMBL/GenBank/DDBJ whole genome shotgun (WGS) entry which is preliminary data.</text>
</comment>
<organism evidence="2 3">
    <name type="scientific">Siminovitchia terrae</name>
    <name type="common">Bacillus terrae</name>
    <dbReference type="NCBI Taxonomy" id="1914933"/>
    <lineage>
        <taxon>Bacteria</taxon>
        <taxon>Bacillati</taxon>
        <taxon>Bacillota</taxon>
        <taxon>Bacilli</taxon>
        <taxon>Bacillales</taxon>
        <taxon>Bacillaceae</taxon>
        <taxon>Siminovitchia</taxon>
    </lineage>
</organism>